<sequence>MLVPQFDALISLPIISTLCCFGCCRGALASHITVTTRSNYYPYLYGYGINQIHIISKNLHYTLNQLAHGFLFTHRTPTGAGASRLSTGGKPSYGVCQPVTAVVYAAGGKFSCLRRAVIRDGTRTGSRALPSHRHGAIGYGNGVPRPGYGGRRWWSVPVRWWSSQWEALTEQQAYGHAGNRLWHRRLRWSSQCCVLHTVVVPVIGPKFSPSGYGSLFNWREPVTVIGPVNGAGYGVMRTVVMLRAVISLHLRLPAVGSSKALEGLGTVGVWRTYTVVHLVLTVTVAPSLPAAAFHQPAPVLAALAQVDMAVCRTAAAAALLGHHTVVHLVPTVTVEPPLSAVAFLAFLPASTGAGGFGTNEYGSPPYGGGISGTGAFPAAEYGSAVGQGFGNPSNGNFGLPPMASSQFVAGPFPASQTVATMDQYGTIWADKVSPTASLSAPNSLYSPFSPFSRSLHSAASTTTAVASERKQEKEKQQRGAKVLFNEDASSNSDEPSSAWTSAGLPSPSISGASSGSIFDQSPSRISSADGIGTSSSIIDDTELASSLLASAATALEGDQMDDW</sequence>
<reference evidence="3 4" key="1">
    <citation type="submission" date="2024-10" db="EMBL/GenBank/DDBJ databases">
        <authorList>
            <person name="Kim D."/>
        </authorList>
    </citation>
    <scope>NUCLEOTIDE SEQUENCE [LARGE SCALE GENOMIC DNA]</scope>
    <source>
        <strain evidence="3">BH-2024</strain>
    </source>
</reference>
<evidence type="ECO:0000256" key="2">
    <source>
        <dbReference type="SAM" id="SignalP"/>
    </source>
</evidence>
<comment type="caution">
    <text evidence="3">The sequence shown here is derived from an EMBL/GenBank/DDBJ whole genome shotgun (WGS) entry which is preliminary data.</text>
</comment>
<keyword evidence="4" id="KW-1185">Reference proteome</keyword>
<gene>
    <name evidence="3" type="ORF">niasHT_002182</name>
</gene>
<proteinExistence type="predicted"/>
<feature type="compositionally biased region" description="Basic and acidic residues" evidence="1">
    <location>
        <begin position="467"/>
        <end position="477"/>
    </location>
</feature>
<dbReference type="EMBL" id="JBICBT010000005">
    <property type="protein sequence ID" value="KAL3126191.1"/>
    <property type="molecule type" value="Genomic_DNA"/>
</dbReference>
<evidence type="ECO:0000313" key="3">
    <source>
        <dbReference type="EMBL" id="KAL3126191.1"/>
    </source>
</evidence>
<protein>
    <submittedName>
        <fullName evidence="3">Uncharacterized protein</fullName>
    </submittedName>
</protein>
<feature type="signal peptide" evidence="2">
    <location>
        <begin position="1"/>
        <end position="29"/>
    </location>
</feature>
<accession>A0ABD2MFE5</accession>
<organism evidence="3 4">
    <name type="scientific">Heterodera trifolii</name>
    <dbReference type="NCBI Taxonomy" id="157864"/>
    <lineage>
        <taxon>Eukaryota</taxon>
        <taxon>Metazoa</taxon>
        <taxon>Ecdysozoa</taxon>
        <taxon>Nematoda</taxon>
        <taxon>Chromadorea</taxon>
        <taxon>Rhabditida</taxon>
        <taxon>Tylenchina</taxon>
        <taxon>Tylenchomorpha</taxon>
        <taxon>Tylenchoidea</taxon>
        <taxon>Heteroderidae</taxon>
        <taxon>Heteroderinae</taxon>
        <taxon>Heterodera</taxon>
    </lineage>
</organism>
<dbReference type="AlphaFoldDB" id="A0ABD2MFE5"/>
<feature type="compositionally biased region" description="Low complexity" evidence="1">
    <location>
        <begin position="501"/>
        <end position="517"/>
    </location>
</feature>
<feature type="region of interest" description="Disordered" evidence="1">
    <location>
        <begin position="462"/>
        <end position="532"/>
    </location>
</feature>
<feature type="compositionally biased region" description="Polar residues" evidence="1">
    <location>
        <begin position="487"/>
        <end position="500"/>
    </location>
</feature>
<feature type="chain" id="PRO_5044792864" evidence="2">
    <location>
        <begin position="30"/>
        <end position="563"/>
    </location>
</feature>
<name>A0ABD2MFE5_9BILA</name>
<dbReference type="Proteomes" id="UP001620626">
    <property type="component" value="Unassembled WGS sequence"/>
</dbReference>
<evidence type="ECO:0000256" key="1">
    <source>
        <dbReference type="SAM" id="MobiDB-lite"/>
    </source>
</evidence>
<evidence type="ECO:0000313" key="4">
    <source>
        <dbReference type="Proteomes" id="UP001620626"/>
    </source>
</evidence>
<keyword evidence="2" id="KW-0732">Signal</keyword>
<feature type="compositionally biased region" description="Polar residues" evidence="1">
    <location>
        <begin position="518"/>
        <end position="532"/>
    </location>
</feature>